<dbReference type="InterPro" id="IPR008906">
    <property type="entry name" value="HATC_C_dom"/>
</dbReference>
<gene>
    <name evidence="2" type="ORF">FWK35_00018281</name>
</gene>
<comment type="caution">
    <text evidence="2">The sequence shown here is derived from an EMBL/GenBank/DDBJ whole genome shotgun (WGS) entry which is preliminary data.</text>
</comment>
<reference evidence="2 3" key="1">
    <citation type="submission" date="2019-08" db="EMBL/GenBank/DDBJ databases">
        <title>Whole genome of Aphis craccivora.</title>
        <authorList>
            <person name="Voronova N.V."/>
            <person name="Shulinski R.S."/>
            <person name="Bandarenka Y.V."/>
            <person name="Zhorov D.G."/>
            <person name="Warner D."/>
        </authorList>
    </citation>
    <scope>NUCLEOTIDE SEQUENCE [LARGE SCALE GENOMIC DNA]</scope>
    <source>
        <strain evidence="2">180601</strain>
        <tissue evidence="2">Whole Body</tissue>
    </source>
</reference>
<proteinExistence type="predicted"/>
<dbReference type="AlphaFoldDB" id="A0A6G0WMY8"/>
<sequence>MKDYNLLSEKYLNSAAIYTWCYAHRLSLVVVEMSSCSANAVDTFGNLEQLYSLTSTNPEIKIFQSQDIDLLGAVNSLRAISSSLKVLRSDDRSRKKMLLFGETTENNTLIDLKLQFKIKTYLIAINSAISCIEDRFHSKSQELLKDISLFSVSLLKKTKSDPNTLPDNAFNKFFLEQIMMKKTSDFVDSDDQEVKENTVGLNKKNNQNLGTLLHVCHNSGLQSVFPTLYFALQIACTLPVSSTTPERTFSKLKIVKNRLRTTISQDRLEQLMIISCESDIDMDYNQN</sequence>
<dbReference type="PANTHER" id="PTHR45749">
    <property type="match status" value="1"/>
</dbReference>
<dbReference type="EMBL" id="VUJU01008577">
    <property type="protein sequence ID" value="KAF0728720.1"/>
    <property type="molecule type" value="Genomic_DNA"/>
</dbReference>
<dbReference type="Pfam" id="PF05699">
    <property type="entry name" value="Dimer_Tnp_hAT"/>
    <property type="match status" value="1"/>
</dbReference>
<dbReference type="GO" id="GO:0046983">
    <property type="term" value="F:protein dimerization activity"/>
    <property type="evidence" value="ECO:0007669"/>
    <property type="project" value="InterPro"/>
</dbReference>
<evidence type="ECO:0000313" key="2">
    <source>
        <dbReference type="EMBL" id="KAF0728720.1"/>
    </source>
</evidence>
<name>A0A6G0WMY8_APHCR</name>
<protein>
    <submittedName>
        <fullName evidence="2">Zinc finger MYM-type protein 1-like</fullName>
    </submittedName>
</protein>
<evidence type="ECO:0000313" key="3">
    <source>
        <dbReference type="Proteomes" id="UP000478052"/>
    </source>
</evidence>
<keyword evidence="3" id="KW-1185">Reference proteome</keyword>
<organism evidence="2 3">
    <name type="scientific">Aphis craccivora</name>
    <name type="common">Cowpea aphid</name>
    <dbReference type="NCBI Taxonomy" id="307492"/>
    <lineage>
        <taxon>Eukaryota</taxon>
        <taxon>Metazoa</taxon>
        <taxon>Ecdysozoa</taxon>
        <taxon>Arthropoda</taxon>
        <taxon>Hexapoda</taxon>
        <taxon>Insecta</taxon>
        <taxon>Pterygota</taxon>
        <taxon>Neoptera</taxon>
        <taxon>Paraneoptera</taxon>
        <taxon>Hemiptera</taxon>
        <taxon>Sternorrhyncha</taxon>
        <taxon>Aphidomorpha</taxon>
        <taxon>Aphidoidea</taxon>
        <taxon>Aphididae</taxon>
        <taxon>Aphidini</taxon>
        <taxon>Aphis</taxon>
        <taxon>Aphis</taxon>
    </lineage>
</organism>
<feature type="domain" description="HAT C-terminal dimerisation" evidence="1">
    <location>
        <begin position="222"/>
        <end position="274"/>
    </location>
</feature>
<dbReference type="Proteomes" id="UP000478052">
    <property type="component" value="Unassembled WGS sequence"/>
</dbReference>
<dbReference type="InterPro" id="IPR012337">
    <property type="entry name" value="RNaseH-like_sf"/>
</dbReference>
<dbReference type="OrthoDB" id="6615815at2759"/>
<accession>A0A6G0WMY8</accession>
<dbReference type="SUPFAM" id="SSF53098">
    <property type="entry name" value="Ribonuclease H-like"/>
    <property type="match status" value="1"/>
</dbReference>
<evidence type="ECO:0000259" key="1">
    <source>
        <dbReference type="Pfam" id="PF05699"/>
    </source>
</evidence>
<dbReference type="PANTHER" id="PTHR45749:SF21">
    <property type="entry name" value="DUF4371 DOMAIN-CONTAINING PROTEIN"/>
    <property type="match status" value="1"/>
</dbReference>